<protein>
    <submittedName>
        <fullName evidence="2">Amine oxidase</fullName>
    </submittedName>
</protein>
<comment type="caution">
    <text evidence="2">The sequence shown here is derived from an EMBL/GenBank/DDBJ whole genome shotgun (WGS) entry which is preliminary data.</text>
</comment>
<dbReference type="EMBL" id="WTPW01000762">
    <property type="protein sequence ID" value="KAF0482359.1"/>
    <property type="molecule type" value="Genomic_DNA"/>
</dbReference>
<dbReference type="SUPFAM" id="SSF54373">
    <property type="entry name" value="FAD-linked reductases, C-terminal domain"/>
    <property type="match status" value="1"/>
</dbReference>
<dbReference type="Pfam" id="PF01593">
    <property type="entry name" value="Amino_oxidase"/>
    <property type="match status" value="1"/>
</dbReference>
<keyword evidence="3" id="KW-1185">Reference proteome</keyword>
<dbReference type="Proteomes" id="UP000439903">
    <property type="component" value="Unassembled WGS sequence"/>
</dbReference>
<sequence>METTLFGTGIFQLSFVEGVLELYTFTHPNENLKWKTIDNGMQRLPNAFIPLLGEQIKFNREIEESEVFDRIIVTVPLGVVRHWDLPDKIAYEKRRAIRELNYCESAKILLKFKSRFWEIKNNITGGASSTDLPIRTIVYPSYYKKSEESKEIKADCPAVLLASYTWANDAAKFAPYTQEQCFDLALSNIVALHGELLETPQPALTHTSEQDIDKTHKGSRPRIAYSLGWGACRHSSCVDCRCTKFGSQSRRTSAFGRAPKNGVGKFEETELFKTLA</sequence>
<dbReference type="InterPro" id="IPR002937">
    <property type="entry name" value="Amino_oxidase"/>
</dbReference>
<dbReference type="SUPFAM" id="SSF51905">
    <property type="entry name" value="FAD/NAD(P)-binding domain"/>
    <property type="match status" value="1"/>
</dbReference>
<gene>
    <name evidence="2" type="ORF">F8M41_023449</name>
</gene>
<dbReference type="OrthoDB" id="7777654at2759"/>
<reference evidence="2 3" key="1">
    <citation type="journal article" date="2019" name="Environ. Microbiol.">
        <title>At the nexus of three kingdoms: the genome of the mycorrhizal fungus Gigaspora margarita provides insights into plant, endobacterial and fungal interactions.</title>
        <authorList>
            <person name="Venice F."/>
            <person name="Ghignone S."/>
            <person name="Salvioli di Fossalunga A."/>
            <person name="Amselem J."/>
            <person name="Novero M."/>
            <person name="Xianan X."/>
            <person name="Sedzielewska Toro K."/>
            <person name="Morin E."/>
            <person name="Lipzen A."/>
            <person name="Grigoriev I.V."/>
            <person name="Henrissat B."/>
            <person name="Martin F.M."/>
            <person name="Bonfante P."/>
        </authorList>
    </citation>
    <scope>NUCLEOTIDE SEQUENCE [LARGE SCALE GENOMIC DNA]</scope>
    <source>
        <strain evidence="2 3">BEG34</strain>
    </source>
</reference>
<dbReference type="Gene3D" id="3.90.660.10">
    <property type="match status" value="1"/>
</dbReference>
<feature type="domain" description="Amine oxidase" evidence="1">
    <location>
        <begin position="38"/>
        <end position="229"/>
    </location>
</feature>
<evidence type="ECO:0000313" key="3">
    <source>
        <dbReference type="Proteomes" id="UP000439903"/>
    </source>
</evidence>
<evidence type="ECO:0000313" key="2">
    <source>
        <dbReference type="EMBL" id="KAF0482359.1"/>
    </source>
</evidence>
<name>A0A8H4ADD6_GIGMA</name>
<accession>A0A8H4ADD6</accession>
<dbReference type="InterPro" id="IPR036188">
    <property type="entry name" value="FAD/NAD-bd_sf"/>
</dbReference>
<organism evidence="2 3">
    <name type="scientific">Gigaspora margarita</name>
    <dbReference type="NCBI Taxonomy" id="4874"/>
    <lineage>
        <taxon>Eukaryota</taxon>
        <taxon>Fungi</taxon>
        <taxon>Fungi incertae sedis</taxon>
        <taxon>Mucoromycota</taxon>
        <taxon>Glomeromycotina</taxon>
        <taxon>Glomeromycetes</taxon>
        <taxon>Diversisporales</taxon>
        <taxon>Gigasporaceae</taxon>
        <taxon>Gigaspora</taxon>
    </lineage>
</organism>
<dbReference type="GO" id="GO:0016491">
    <property type="term" value="F:oxidoreductase activity"/>
    <property type="evidence" value="ECO:0007669"/>
    <property type="project" value="InterPro"/>
</dbReference>
<proteinExistence type="predicted"/>
<dbReference type="AlphaFoldDB" id="A0A8H4ADD6"/>
<evidence type="ECO:0000259" key="1">
    <source>
        <dbReference type="Pfam" id="PF01593"/>
    </source>
</evidence>